<evidence type="ECO:0000256" key="1">
    <source>
        <dbReference type="ARBA" id="ARBA00004141"/>
    </source>
</evidence>
<feature type="transmembrane region" description="Helical" evidence="9">
    <location>
        <begin position="260"/>
        <end position="280"/>
    </location>
</feature>
<evidence type="ECO:0000256" key="4">
    <source>
        <dbReference type="ARBA" id="ARBA00022692"/>
    </source>
</evidence>
<name>A0AAE9WHI3_9SCHI</name>
<keyword evidence="5" id="KW-0029">Amino-acid transport</keyword>
<keyword evidence="3" id="KW-0813">Transport</keyword>
<dbReference type="PANTHER" id="PTHR45649:SF52">
    <property type="entry name" value="AMINO ACID PERMEASE"/>
    <property type="match status" value="1"/>
</dbReference>
<keyword evidence="7 9" id="KW-0472">Membrane</keyword>
<dbReference type="Proteomes" id="UP001212411">
    <property type="component" value="Chromosome 3"/>
</dbReference>
<accession>A0AAE9WHI3</accession>
<dbReference type="Pfam" id="PF13520">
    <property type="entry name" value="AA_permease_2"/>
    <property type="match status" value="1"/>
</dbReference>
<keyword evidence="11" id="KW-1185">Reference proteome</keyword>
<comment type="similarity">
    <text evidence="2">Belongs to the amino acid-polyamine-organocation (APC) superfamily.</text>
</comment>
<feature type="transmembrane region" description="Helical" evidence="9">
    <location>
        <begin position="99"/>
        <end position="117"/>
    </location>
</feature>
<evidence type="ECO:0000256" key="2">
    <source>
        <dbReference type="ARBA" id="ARBA00009523"/>
    </source>
</evidence>
<sequence length="554" mass="59519">MASQSSDASFPHPKASSHPSSTLGIPEKASSGIDIEVGAPANETDNPEDLGKLGYKQEFHRNLSLFSVFSISFSLLGLLPSVATTMTYNLGYVGSPGLVWGWIIAIALVECVALSMAELCSSMPTSGGLYYAAAVLAPKGWGPFASWVTGWSNYLGQLIGGPSINYSTASMLLGAVSVARPSYTPSNYQLFLVTLLITAINAFIASLPTKLIARFNSVSTYLNTLFLFITIIVILAFAGKNHGFNETHAVWGDITNYTDWPDGFAVIMSFCGAIWTMSGYDAPFHMSEETANASVNAPRGIVLTATIGGLMGWVMQLVIAYTMVDQNTVVHTDSSMWATYLSQVMSQKAAIAIISLTVVSSFIMGQGNAIACSRIAYSYARDGVLPFSGTFAKVNSKTKTPVNAVLLDFSFHVCVLLLIFAGGVTIDAVFSVTAIGAFVAFTTPICMRVFFKDNNFRPGPWNLGKFSRVIGALACFFVALMIPVLCFPTVKKPAPVDMNWTCLVFGGPMTLIILWYVVSARKWFKGPRTSTDNTYIVEGVEPVRSSSASVSTKK</sequence>
<proteinExistence type="inferred from homology"/>
<dbReference type="GO" id="GO:0016020">
    <property type="term" value="C:membrane"/>
    <property type="evidence" value="ECO:0007669"/>
    <property type="project" value="UniProtKB-SubCell"/>
</dbReference>
<gene>
    <name evidence="10" type="ORF">SOMG_04885</name>
</gene>
<feature type="transmembrane region" description="Helical" evidence="9">
    <location>
        <begin position="470"/>
        <end position="490"/>
    </location>
</feature>
<dbReference type="PIRSF" id="PIRSF006060">
    <property type="entry name" value="AA_transporter"/>
    <property type="match status" value="1"/>
</dbReference>
<evidence type="ECO:0000256" key="6">
    <source>
        <dbReference type="ARBA" id="ARBA00022989"/>
    </source>
</evidence>
<dbReference type="GO" id="GO:0015101">
    <property type="term" value="F:organic cation transmembrane transporter activity"/>
    <property type="evidence" value="ECO:0007669"/>
    <property type="project" value="UniProtKB-ARBA"/>
</dbReference>
<dbReference type="GO" id="GO:0006865">
    <property type="term" value="P:amino acid transport"/>
    <property type="evidence" value="ECO:0007669"/>
    <property type="project" value="UniProtKB-KW"/>
</dbReference>
<keyword evidence="4 9" id="KW-0812">Transmembrane</keyword>
<dbReference type="GeneID" id="80878351"/>
<dbReference type="Gene3D" id="1.20.1740.10">
    <property type="entry name" value="Amino acid/polyamine transporter I"/>
    <property type="match status" value="1"/>
</dbReference>
<dbReference type="EMBL" id="CP115613">
    <property type="protein sequence ID" value="WBW74633.1"/>
    <property type="molecule type" value="Genomic_DNA"/>
</dbReference>
<evidence type="ECO:0000256" key="5">
    <source>
        <dbReference type="ARBA" id="ARBA00022970"/>
    </source>
</evidence>
<feature type="transmembrane region" description="Helical" evidence="9">
    <location>
        <begin position="402"/>
        <end position="422"/>
    </location>
</feature>
<dbReference type="RefSeq" id="XP_056038876.1">
    <property type="nucleotide sequence ID" value="XM_056183662.1"/>
</dbReference>
<reference evidence="10 11" key="1">
    <citation type="journal article" date="2023" name="G3 (Bethesda)">
        <title>A high-quality reference genome for the fission yeast Schizosaccharomyces osmophilus.</title>
        <authorList>
            <person name="Jia G.S."/>
            <person name="Zhang W.C."/>
            <person name="Liang Y."/>
            <person name="Liu X.H."/>
            <person name="Rhind N."/>
            <person name="Pidoux A."/>
            <person name="Brysch-Herzberg M."/>
            <person name="Du L.L."/>
        </authorList>
    </citation>
    <scope>NUCLEOTIDE SEQUENCE [LARGE SCALE GENOMIC DNA]</scope>
    <source>
        <strain evidence="10 11">CBS 15793</strain>
    </source>
</reference>
<feature type="region of interest" description="Disordered" evidence="8">
    <location>
        <begin position="1"/>
        <end position="27"/>
    </location>
</feature>
<organism evidence="10 11">
    <name type="scientific">Schizosaccharomyces osmophilus</name>
    <dbReference type="NCBI Taxonomy" id="2545709"/>
    <lineage>
        <taxon>Eukaryota</taxon>
        <taxon>Fungi</taxon>
        <taxon>Dikarya</taxon>
        <taxon>Ascomycota</taxon>
        <taxon>Taphrinomycotina</taxon>
        <taxon>Schizosaccharomycetes</taxon>
        <taxon>Schizosaccharomycetales</taxon>
        <taxon>Schizosaccharomycetaceae</taxon>
        <taxon>Schizosaccharomyces</taxon>
    </lineage>
</organism>
<evidence type="ECO:0000313" key="10">
    <source>
        <dbReference type="EMBL" id="WBW74633.1"/>
    </source>
</evidence>
<dbReference type="FunFam" id="1.20.1740.10:FF:000046">
    <property type="entry name" value="Amino-acid permease, putative"/>
    <property type="match status" value="1"/>
</dbReference>
<dbReference type="KEGG" id="som:SOMG_04885"/>
<feature type="transmembrane region" description="Helical" evidence="9">
    <location>
        <begin position="428"/>
        <end position="450"/>
    </location>
</feature>
<feature type="transmembrane region" description="Helical" evidence="9">
    <location>
        <begin position="496"/>
        <end position="518"/>
    </location>
</feature>
<feature type="transmembrane region" description="Helical" evidence="9">
    <location>
        <begin position="301"/>
        <end position="324"/>
    </location>
</feature>
<feature type="transmembrane region" description="Helical" evidence="9">
    <location>
        <begin position="220"/>
        <end position="240"/>
    </location>
</feature>
<dbReference type="InterPro" id="IPR002293">
    <property type="entry name" value="AA/rel_permease1"/>
</dbReference>
<feature type="transmembrane region" description="Helical" evidence="9">
    <location>
        <begin position="62"/>
        <end position="79"/>
    </location>
</feature>
<feature type="transmembrane region" description="Helical" evidence="9">
    <location>
        <begin position="188"/>
        <end position="208"/>
    </location>
</feature>
<evidence type="ECO:0000313" key="11">
    <source>
        <dbReference type="Proteomes" id="UP001212411"/>
    </source>
</evidence>
<evidence type="ECO:0000256" key="9">
    <source>
        <dbReference type="SAM" id="Phobius"/>
    </source>
</evidence>
<dbReference type="AlphaFoldDB" id="A0AAE9WHI3"/>
<protein>
    <submittedName>
        <fullName evidence="10">Amino acid transmembrane transporter</fullName>
    </submittedName>
</protein>
<feature type="transmembrane region" description="Helical" evidence="9">
    <location>
        <begin position="129"/>
        <end position="148"/>
    </location>
</feature>
<comment type="subcellular location">
    <subcellularLocation>
        <location evidence="1">Membrane</location>
        <topology evidence="1">Multi-pass membrane protein</topology>
    </subcellularLocation>
</comment>
<evidence type="ECO:0000256" key="7">
    <source>
        <dbReference type="ARBA" id="ARBA00023136"/>
    </source>
</evidence>
<keyword evidence="6 9" id="KW-1133">Transmembrane helix</keyword>
<evidence type="ECO:0000256" key="3">
    <source>
        <dbReference type="ARBA" id="ARBA00022448"/>
    </source>
</evidence>
<feature type="transmembrane region" description="Helical" evidence="9">
    <location>
        <begin position="344"/>
        <end position="364"/>
    </location>
</feature>
<dbReference type="PANTHER" id="PTHR45649">
    <property type="entry name" value="AMINO-ACID PERMEASE BAT1"/>
    <property type="match status" value="1"/>
</dbReference>
<evidence type="ECO:0000256" key="8">
    <source>
        <dbReference type="SAM" id="MobiDB-lite"/>
    </source>
</evidence>